<accession>A0A4Y2JNJ2</accession>
<dbReference type="AlphaFoldDB" id="A0A4Y2JNJ2"/>
<dbReference type="PROSITE" id="PS50878">
    <property type="entry name" value="RT_POL"/>
    <property type="match status" value="1"/>
</dbReference>
<dbReference type="PANTHER" id="PTHR37984">
    <property type="entry name" value="PROTEIN CBG26694"/>
    <property type="match status" value="1"/>
</dbReference>
<proteinExistence type="predicted"/>
<evidence type="ECO:0000256" key="5">
    <source>
        <dbReference type="ARBA" id="ARBA00022722"/>
    </source>
</evidence>
<keyword evidence="4" id="KW-0548">Nucleotidyltransferase</keyword>
<evidence type="ECO:0000256" key="1">
    <source>
        <dbReference type="ARBA" id="ARBA00012493"/>
    </source>
</evidence>
<dbReference type="Proteomes" id="UP000499080">
    <property type="component" value="Unassembled WGS sequence"/>
</dbReference>
<dbReference type="InterPro" id="IPR050951">
    <property type="entry name" value="Retrovirus_Pol_polyprotein"/>
</dbReference>
<keyword evidence="13" id="KW-1185">Reference proteome</keyword>
<dbReference type="CDD" id="cd09274">
    <property type="entry name" value="RNase_HI_RT_Ty3"/>
    <property type="match status" value="1"/>
</dbReference>
<dbReference type="SUPFAM" id="SSF56672">
    <property type="entry name" value="DNA/RNA polymerases"/>
    <property type="match status" value="1"/>
</dbReference>
<evidence type="ECO:0000256" key="7">
    <source>
        <dbReference type="ARBA" id="ARBA00022801"/>
    </source>
</evidence>
<dbReference type="InterPro" id="IPR038269">
    <property type="entry name" value="SCAN_sf"/>
</dbReference>
<feature type="coiled-coil region" evidence="9">
    <location>
        <begin position="52"/>
        <end position="79"/>
    </location>
</feature>
<dbReference type="GO" id="GO:0003676">
    <property type="term" value="F:nucleic acid binding"/>
    <property type="evidence" value="ECO:0007669"/>
    <property type="project" value="InterPro"/>
</dbReference>
<dbReference type="EC" id="2.7.7.49" evidence="1"/>
<evidence type="ECO:0000256" key="9">
    <source>
        <dbReference type="SAM" id="Coils"/>
    </source>
</evidence>
<dbReference type="GO" id="GO:0003964">
    <property type="term" value="F:RNA-directed DNA polymerase activity"/>
    <property type="evidence" value="ECO:0007669"/>
    <property type="project" value="UniProtKB-KW"/>
</dbReference>
<keyword evidence="2" id="KW-0645">Protease</keyword>
<keyword evidence="6" id="KW-0255">Endonuclease</keyword>
<dbReference type="SUPFAM" id="SSF47353">
    <property type="entry name" value="Retrovirus capsid dimerization domain-like"/>
    <property type="match status" value="1"/>
</dbReference>
<dbReference type="SUPFAM" id="SSF53098">
    <property type="entry name" value="Ribonuclease H-like"/>
    <property type="match status" value="1"/>
</dbReference>
<dbReference type="GO" id="GO:0008233">
    <property type="term" value="F:peptidase activity"/>
    <property type="evidence" value="ECO:0007669"/>
    <property type="project" value="UniProtKB-KW"/>
</dbReference>
<keyword evidence="7" id="KW-0378">Hydrolase</keyword>
<feature type="domain" description="Reverse transcriptase" evidence="10">
    <location>
        <begin position="446"/>
        <end position="625"/>
    </location>
</feature>
<dbReference type="Gene3D" id="1.10.4020.10">
    <property type="entry name" value="DNA breaking-rejoining enzymes"/>
    <property type="match status" value="1"/>
</dbReference>
<dbReference type="Gene3D" id="3.10.10.10">
    <property type="entry name" value="HIV Type 1 Reverse Transcriptase, subunit A, domain 1"/>
    <property type="match status" value="1"/>
</dbReference>
<evidence type="ECO:0000256" key="4">
    <source>
        <dbReference type="ARBA" id="ARBA00022695"/>
    </source>
</evidence>
<gene>
    <name evidence="12" type="primary">POL_588</name>
    <name evidence="12" type="ORF">AVEN_48105_1</name>
</gene>
<evidence type="ECO:0000256" key="6">
    <source>
        <dbReference type="ARBA" id="ARBA00022759"/>
    </source>
</evidence>
<keyword evidence="8" id="KW-0695">RNA-directed DNA polymerase</keyword>
<dbReference type="GO" id="GO:0015074">
    <property type="term" value="P:DNA integration"/>
    <property type="evidence" value="ECO:0007669"/>
    <property type="project" value="InterPro"/>
</dbReference>
<dbReference type="EMBL" id="BGPR01111033">
    <property type="protein sequence ID" value="GBM90892.1"/>
    <property type="molecule type" value="Genomic_DNA"/>
</dbReference>
<dbReference type="InterPro" id="IPR041373">
    <property type="entry name" value="RT_RNaseH"/>
</dbReference>
<dbReference type="Pfam" id="PF00078">
    <property type="entry name" value="RVT_1"/>
    <property type="match status" value="1"/>
</dbReference>
<dbReference type="CDD" id="cd01647">
    <property type="entry name" value="RT_LTR"/>
    <property type="match status" value="1"/>
</dbReference>
<dbReference type="InterPro" id="IPR012337">
    <property type="entry name" value="RNaseH-like_sf"/>
</dbReference>
<evidence type="ECO:0000256" key="8">
    <source>
        <dbReference type="ARBA" id="ARBA00022918"/>
    </source>
</evidence>
<dbReference type="InterPro" id="IPR036397">
    <property type="entry name" value="RNaseH_sf"/>
</dbReference>
<name>A0A4Y2JNJ2_ARAVE</name>
<organism evidence="12 13">
    <name type="scientific">Araneus ventricosus</name>
    <name type="common">Orbweaver spider</name>
    <name type="synonym">Epeira ventricosa</name>
    <dbReference type="NCBI Taxonomy" id="182803"/>
    <lineage>
        <taxon>Eukaryota</taxon>
        <taxon>Metazoa</taxon>
        <taxon>Ecdysozoa</taxon>
        <taxon>Arthropoda</taxon>
        <taxon>Chelicerata</taxon>
        <taxon>Arachnida</taxon>
        <taxon>Araneae</taxon>
        <taxon>Araneomorphae</taxon>
        <taxon>Entelegynae</taxon>
        <taxon>Araneoidea</taxon>
        <taxon>Araneidae</taxon>
        <taxon>Araneus</taxon>
    </lineage>
</organism>
<dbReference type="Gene3D" id="3.30.420.10">
    <property type="entry name" value="Ribonuclease H-like superfamily/Ribonuclease H"/>
    <property type="match status" value="1"/>
</dbReference>
<dbReference type="OrthoDB" id="425619at2759"/>
<dbReference type="InterPro" id="IPR043502">
    <property type="entry name" value="DNA/RNA_pol_sf"/>
</dbReference>
<keyword evidence="3" id="KW-0808">Transferase</keyword>
<dbReference type="InterPro" id="IPR000477">
    <property type="entry name" value="RT_dom"/>
</dbReference>
<dbReference type="Gene3D" id="3.30.70.270">
    <property type="match status" value="1"/>
</dbReference>
<sequence length="1056" mass="121291">MAYLAGVKKEDLRSLCEDLGLTVTRKMSITAIRDLIINDTNYDEEFTREHLKSIIQNRKSDYEQRMKEIESERAFELEKLRLSQPQQSATAHGLGVEKPTIEIQKLLSKFKPQEDDIGLFLTQCERQLSFLKVSKENFVTYLKSALPGDISKLIAREPETLSQDYDHIKNMLLKRFKLSAEKFRLLFSQHRKATDSTWKDFFFELRTYFEGWLSELEISSFDKLKELIIADQIKKKCPPEYKNHYLDIWETLNDPVTLAEKLDLYENIKSPYQKVIKNPKSQEWYKPKFPRNAGSQNLKNSQFTKFEKTDSSTTHKNSISNSSNMLSQNVDNSVYCYGCGYPGFIKSKCPKCSPKKDCAHVNAIQVFTCFTLPSFLVPPFQPYLTLKCMKLQEQFVLTQEPVSQGRTNSLCKTLYKHRLHPPVASTPYRLSPKKKELLRTEIDKLLANDVIEECESPFAAPVVLIPKPNGHIRLCIDYCKLNAITIPDKYPLPLMDTLLHDAKSTAFMSTLDLKTGYHQIEVNPDDKDKTAFVCPFGMFRYKRMPFGLKNAPATFQRLMDQFRNGLPIVNILVYLDDIVVLSETFEQHIQDLKMVFDRLRKFKLCVNREKCKFACARVKYLGLWITPKGIEVDQDKVAAIQNIACPRNVKQLQSFLQTCSCEQEQQAFQTLKQRLVTPPVLRQVDPTKPFIIRTDASGYALGAVLLQGDSPADERPIEYASRLLSSAEKNYSTTEREALAVVWAMDKFRGYIEGAVIIVASDYQPLKWLMTLSSPTGRLARWALQIQTYNLKIDYFPGKCNVVADMLSRPECSDKQTCELQTVVIDVPSRTAGELRTEQLKDLELKKIIDCFEDINKSVDFANWTERGYVLNQGVLYRYSPHAEVEEAQLVVPSHEREKILKLHHDAPTASQYGADGTFSRISSRYYWTGMRKYIADYVKNCAECIRYKAMNQKPAGLLQTPVPAQRSESIAIDLFGPLPETSEGMKWIFIVEDCTTKWVELFPLKQATAKECALIPLNEVFLRYGLPRRLISDNGSQFVSAIMQQLCYVLNINQV</sequence>
<protein>
    <recommendedName>
        <fullName evidence="1">RNA-directed DNA polymerase</fullName>
        <ecNumber evidence="1">2.7.7.49</ecNumber>
    </recommendedName>
</protein>
<evidence type="ECO:0000313" key="13">
    <source>
        <dbReference type="Proteomes" id="UP000499080"/>
    </source>
</evidence>
<dbReference type="GO" id="GO:0004519">
    <property type="term" value="F:endonuclease activity"/>
    <property type="evidence" value="ECO:0007669"/>
    <property type="project" value="UniProtKB-KW"/>
</dbReference>
<evidence type="ECO:0000256" key="3">
    <source>
        <dbReference type="ARBA" id="ARBA00022679"/>
    </source>
</evidence>
<comment type="caution">
    <text evidence="12">The sequence shown here is derived from an EMBL/GenBank/DDBJ whole genome shotgun (WGS) entry which is preliminary data.</text>
</comment>
<evidence type="ECO:0000313" key="12">
    <source>
        <dbReference type="EMBL" id="GBM90892.1"/>
    </source>
</evidence>
<dbReference type="InterPro" id="IPR041588">
    <property type="entry name" value="Integrase_H2C2"/>
</dbReference>
<dbReference type="PROSITE" id="PS50994">
    <property type="entry name" value="INTEGRASE"/>
    <property type="match status" value="1"/>
</dbReference>
<dbReference type="FunFam" id="3.10.10.10:FF:000007">
    <property type="entry name" value="Retrovirus-related Pol polyprotein from transposon 17.6-like Protein"/>
    <property type="match status" value="1"/>
</dbReference>
<dbReference type="Gene3D" id="3.10.20.370">
    <property type="match status" value="1"/>
</dbReference>
<evidence type="ECO:0000259" key="10">
    <source>
        <dbReference type="PROSITE" id="PS50878"/>
    </source>
</evidence>
<feature type="domain" description="Integrase catalytic" evidence="11">
    <location>
        <begin position="960"/>
        <end position="1056"/>
    </location>
</feature>
<dbReference type="PANTHER" id="PTHR37984:SF5">
    <property type="entry name" value="PROTEIN NYNRIN-LIKE"/>
    <property type="match status" value="1"/>
</dbReference>
<dbReference type="InterPro" id="IPR001584">
    <property type="entry name" value="Integrase_cat-core"/>
</dbReference>
<dbReference type="FunFam" id="3.10.20.370:FF:000001">
    <property type="entry name" value="Retrovirus-related Pol polyprotein from transposon 17.6-like protein"/>
    <property type="match status" value="1"/>
</dbReference>
<dbReference type="Gene3D" id="1.10.340.70">
    <property type="match status" value="1"/>
</dbReference>
<evidence type="ECO:0000256" key="2">
    <source>
        <dbReference type="ARBA" id="ARBA00022670"/>
    </source>
</evidence>
<dbReference type="InterPro" id="IPR043128">
    <property type="entry name" value="Rev_trsase/Diguanyl_cyclase"/>
</dbReference>
<dbReference type="GO" id="GO:0042575">
    <property type="term" value="C:DNA polymerase complex"/>
    <property type="evidence" value="ECO:0007669"/>
    <property type="project" value="UniProtKB-ARBA"/>
</dbReference>
<dbReference type="GO" id="GO:0006508">
    <property type="term" value="P:proteolysis"/>
    <property type="evidence" value="ECO:0007669"/>
    <property type="project" value="UniProtKB-KW"/>
</dbReference>
<dbReference type="FunFam" id="1.10.340.70:FF:000001">
    <property type="entry name" value="Retrovirus-related Pol polyprotein from transposon gypsy-like Protein"/>
    <property type="match status" value="1"/>
</dbReference>
<dbReference type="Pfam" id="PF17921">
    <property type="entry name" value="Integrase_H2C2"/>
    <property type="match status" value="1"/>
</dbReference>
<keyword evidence="5" id="KW-0540">Nuclease</keyword>
<evidence type="ECO:0000259" key="11">
    <source>
        <dbReference type="PROSITE" id="PS50994"/>
    </source>
</evidence>
<dbReference type="Pfam" id="PF17917">
    <property type="entry name" value="RT_RNaseH"/>
    <property type="match status" value="1"/>
</dbReference>
<keyword evidence="9" id="KW-0175">Coiled coil</keyword>
<reference evidence="12 13" key="1">
    <citation type="journal article" date="2019" name="Sci. Rep.">
        <title>Orb-weaving spider Araneus ventricosus genome elucidates the spidroin gene catalogue.</title>
        <authorList>
            <person name="Kono N."/>
            <person name="Nakamura H."/>
            <person name="Ohtoshi R."/>
            <person name="Moran D.A.P."/>
            <person name="Shinohara A."/>
            <person name="Yoshida Y."/>
            <person name="Fujiwara M."/>
            <person name="Mori M."/>
            <person name="Tomita M."/>
            <person name="Arakawa K."/>
        </authorList>
    </citation>
    <scope>NUCLEOTIDE SEQUENCE [LARGE SCALE GENOMIC DNA]</scope>
</reference>